<keyword evidence="8" id="KW-1185">Reference proteome</keyword>
<proteinExistence type="predicted"/>
<sequence>MYTMGVDIGSASSKAVILKDGKEIIATAVLQVGTGTTGPKKVIDNALAKAGLTLDEMDNVVATGYGRFMLEEANQQFSEISCHAKGNFFQIPSTRTIIDIGGQDAKVIKLDSKGSVTQFFMNDKCAAGTGRFLEVMSRILEVGLDEMEAYDSRALEPATVSSTCTVFAESEVISQLASGIAVENVIAGIHRSVASKACALVYRAGLEDDVVMSGGVAQNGGVVRAISKQLNRHVNVAPNPQITGALGAALIAYEENIKGLKIQKEKKIND</sequence>
<dbReference type="Proteomes" id="UP000675664">
    <property type="component" value="Unassembled WGS sequence"/>
</dbReference>
<comment type="cofactor">
    <cofactor evidence="1">
        <name>[4Fe-4S] cluster</name>
        <dbReference type="ChEBI" id="CHEBI:49883"/>
    </cofactor>
</comment>
<comment type="caution">
    <text evidence="7">The sequence shown here is derived from an EMBL/GenBank/DDBJ whole genome shotgun (WGS) entry which is preliminary data.</text>
</comment>
<evidence type="ECO:0000256" key="5">
    <source>
        <dbReference type="ARBA" id="ARBA00023014"/>
    </source>
</evidence>
<evidence type="ECO:0000256" key="4">
    <source>
        <dbReference type="ARBA" id="ARBA00023004"/>
    </source>
</evidence>
<protein>
    <submittedName>
        <fullName evidence="7">2-hydroxyglutaryl-CoA dehydratase</fullName>
    </submittedName>
</protein>
<organism evidence="7 8">
    <name type="scientific">Sinanaerobacter chloroacetimidivorans</name>
    <dbReference type="NCBI Taxonomy" id="2818044"/>
    <lineage>
        <taxon>Bacteria</taxon>
        <taxon>Bacillati</taxon>
        <taxon>Bacillota</taxon>
        <taxon>Clostridia</taxon>
        <taxon>Peptostreptococcales</taxon>
        <taxon>Anaerovoracaceae</taxon>
        <taxon>Sinanaerobacter</taxon>
    </lineage>
</organism>
<dbReference type="Pfam" id="PF01869">
    <property type="entry name" value="BcrAD_BadFG"/>
    <property type="match status" value="1"/>
</dbReference>
<evidence type="ECO:0000259" key="6">
    <source>
        <dbReference type="Pfam" id="PF01869"/>
    </source>
</evidence>
<keyword evidence="3" id="KW-0479">Metal-binding</keyword>
<dbReference type="PANTHER" id="PTHR32329">
    <property type="entry name" value="BIFUNCTIONAL PROTEIN [INCLUDES 2-HYDROXYACYL-COA DEHYDRATASE (N-TER) AND ITS ACTIVATOR DOMAIN (C_TERM)-RELATED"/>
    <property type="match status" value="1"/>
</dbReference>
<feature type="domain" description="ATPase BadF/BadG/BcrA/BcrD type" evidence="6">
    <location>
        <begin position="5"/>
        <end position="252"/>
    </location>
</feature>
<name>A0A8J7W6P8_9FIRM</name>
<dbReference type="Gene3D" id="3.30.420.40">
    <property type="match status" value="2"/>
</dbReference>
<comment type="subunit">
    <text evidence="2">Homodimer.</text>
</comment>
<dbReference type="NCBIfam" id="TIGR00241">
    <property type="entry name" value="CoA_E_activ"/>
    <property type="match status" value="1"/>
</dbReference>
<dbReference type="PANTHER" id="PTHR32329:SF2">
    <property type="entry name" value="BIFUNCTIONAL PROTEIN [INCLUDES 2-HYDROXYACYL-COA DEHYDRATASE (N-TER) AND ITS ACTIVATOR DOMAIN (C_TERM)"/>
    <property type="match status" value="1"/>
</dbReference>
<evidence type="ECO:0000256" key="1">
    <source>
        <dbReference type="ARBA" id="ARBA00001966"/>
    </source>
</evidence>
<keyword evidence="4" id="KW-0408">Iron</keyword>
<dbReference type="EMBL" id="JAGSND010000020">
    <property type="protein sequence ID" value="MBR0600093.1"/>
    <property type="molecule type" value="Genomic_DNA"/>
</dbReference>
<evidence type="ECO:0000256" key="2">
    <source>
        <dbReference type="ARBA" id="ARBA00011738"/>
    </source>
</evidence>
<keyword evidence="5" id="KW-0411">Iron-sulfur</keyword>
<evidence type="ECO:0000256" key="3">
    <source>
        <dbReference type="ARBA" id="ARBA00022723"/>
    </source>
</evidence>
<dbReference type="FunFam" id="3.30.420.40:FF:000217">
    <property type="entry name" value="2-hydroxyisocaproyl-CoA dehydratase activator"/>
    <property type="match status" value="1"/>
</dbReference>
<gene>
    <name evidence="7" type="ORF">KCX82_19600</name>
</gene>
<dbReference type="AlphaFoldDB" id="A0A8J7W6P8"/>
<accession>A0A8J7W6P8</accession>
<dbReference type="GO" id="GO:0046872">
    <property type="term" value="F:metal ion binding"/>
    <property type="evidence" value="ECO:0007669"/>
    <property type="project" value="UniProtKB-KW"/>
</dbReference>
<dbReference type="SUPFAM" id="SSF53067">
    <property type="entry name" value="Actin-like ATPase domain"/>
    <property type="match status" value="1"/>
</dbReference>
<dbReference type="InterPro" id="IPR008275">
    <property type="entry name" value="CoA_E_activase_dom"/>
</dbReference>
<evidence type="ECO:0000313" key="8">
    <source>
        <dbReference type="Proteomes" id="UP000675664"/>
    </source>
</evidence>
<dbReference type="InterPro" id="IPR043129">
    <property type="entry name" value="ATPase_NBD"/>
</dbReference>
<reference evidence="7" key="2">
    <citation type="submission" date="2021-04" db="EMBL/GenBank/DDBJ databases">
        <authorList>
            <person name="Liu J."/>
        </authorList>
    </citation>
    <scope>NUCLEOTIDE SEQUENCE</scope>
    <source>
        <strain evidence="7">BAD-6</strain>
    </source>
</reference>
<dbReference type="InterPro" id="IPR051805">
    <property type="entry name" value="Dehydratase_Activator_Redct"/>
</dbReference>
<evidence type="ECO:0000313" key="7">
    <source>
        <dbReference type="EMBL" id="MBR0600093.1"/>
    </source>
</evidence>
<dbReference type="RefSeq" id="WP_227020213.1">
    <property type="nucleotide sequence ID" value="NZ_JAGSND010000020.1"/>
</dbReference>
<reference evidence="7" key="1">
    <citation type="submission" date="2021-04" db="EMBL/GenBank/DDBJ databases">
        <title>Sinoanaerobacter chloroacetimidivorans sp. nov., an obligate anaerobic bacterium isolated from anaerobic sludge.</title>
        <authorList>
            <person name="Bao Y."/>
        </authorList>
    </citation>
    <scope>NUCLEOTIDE SEQUENCE</scope>
    <source>
        <strain evidence="7">BAD-6</strain>
    </source>
</reference>
<dbReference type="InterPro" id="IPR002731">
    <property type="entry name" value="ATPase_BadF"/>
</dbReference>
<dbReference type="GO" id="GO:0051536">
    <property type="term" value="F:iron-sulfur cluster binding"/>
    <property type="evidence" value="ECO:0007669"/>
    <property type="project" value="UniProtKB-KW"/>
</dbReference>